<dbReference type="Pfam" id="PF06620">
    <property type="entry name" value="DUF1150"/>
    <property type="match status" value="1"/>
</dbReference>
<dbReference type="InterPro" id="IPR009531">
    <property type="entry name" value="DUF1150"/>
</dbReference>
<dbReference type="EMBL" id="QAAA01000006">
    <property type="protein sequence ID" value="PTN02561.1"/>
    <property type="molecule type" value="Genomic_DNA"/>
</dbReference>
<organism evidence="1 2">
    <name type="scientific">Rhodovulum imhoffii</name>
    <dbReference type="NCBI Taxonomy" id="365340"/>
    <lineage>
        <taxon>Bacteria</taxon>
        <taxon>Pseudomonadati</taxon>
        <taxon>Pseudomonadota</taxon>
        <taxon>Alphaproteobacteria</taxon>
        <taxon>Rhodobacterales</taxon>
        <taxon>Paracoccaceae</taxon>
        <taxon>Rhodovulum</taxon>
    </lineage>
</organism>
<name>A0A2T5BT47_9RHOB</name>
<sequence>MEAEYENLPKSGKKIVYVRPVRVKDLPEGLREQAQGMDKIYAVHDVSGERLALVRDRQLAFVLARQNDLSPVNVH</sequence>
<accession>A0A2T5BT47</accession>
<gene>
    <name evidence="1" type="ORF">C8N32_106134</name>
</gene>
<comment type="caution">
    <text evidence="1">The sequence shown here is derived from an EMBL/GenBank/DDBJ whole genome shotgun (WGS) entry which is preliminary data.</text>
</comment>
<proteinExistence type="predicted"/>
<reference evidence="1 2" key="1">
    <citation type="submission" date="2018-04" db="EMBL/GenBank/DDBJ databases">
        <title>Genomic Encyclopedia of Archaeal and Bacterial Type Strains, Phase II (KMG-II): from individual species to whole genera.</title>
        <authorList>
            <person name="Goeker M."/>
        </authorList>
    </citation>
    <scope>NUCLEOTIDE SEQUENCE [LARGE SCALE GENOMIC DNA]</scope>
    <source>
        <strain evidence="1 2">DSM 18064</strain>
    </source>
</reference>
<evidence type="ECO:0000313" key="2">
    <source>
        <dbReference type="Proteomes" id="UP000243859"/>
    </source>
</evidence>
<dbReference type="AlphaFoldDB" id="A0A2T5BT47"/>
<protein>
    <recommendedName>
        <fullName evidence="3">DUF1150 family protein</fullName>
    </recommendedName>
</protein>
<dbReference type="Proteomes" id="UP000243859">
    <property type="component" value="Unassembled WGS sequence"/>
</dbReference>
<dbReference type="OrthoDB" id="7205167at2"/>
<evidence type="ECO:0008006" key="3">
    <source>
        <dbReference type="Google" id="ProtNLM"/>
    </source>
</evidence>
<keyword evidence="2" id="KW-1185">Reference proteome</keyword>
<evidence type="ECO:0000313" key="1">
    <source>
        <dbReference type="EMBL" id="PTN02561.1"/>
    </source>
</evidence>
<dbReference type="RefSeq" id="WP_107891813.1">
    <property type="nucleotide sequence ID" value="NZ_NHSI01000046.1"/>
</dbReference>